<feature type="region of interest" description="Disordered" evidence="1">
    <location>
        <begin position="1"/>
        <end position="23"/>
    </location>
</feature>
<gene>
    <name evidence="2" type="ORF">ETH_00005350</name>
</gene>
<dbReference type="AlphaFoldDB" id="U6KLD1"/>
<keyword evidence="3" id="KW-1185">Reference proteome</keyword>
<protein>
    <submittedName>
        <fullName evidence="2">Uncharacterized protein</fullName>
    </submittedName>
</protein>
<dbReference type="GeneID" id="25250278"/>
<reference evidence="2" key="1">
    <citation type="submission" date="2013-10" db="EMBL/GenBank/DDBJ databases">
        <title>Genomic analysis of the causative agents of coccidiosis in chickens.</title>
        <authorList>
            <person name="Reid A.J."/>
            <person name="Blake D."/>
            <person name="Billington K."/>
            <person name="Browne H."/>
            <person name="Dunn M."/>
            <person name="Hung S."/>
            <person name="Kawahara F."/>
            <person name="Miranda-Saavedra D."/>
            <person name="Mourier T."/>
            <person name="Nagra H."/>
            <person name="Otto T.D."/>
            <person name="Rawlings N."/>
            <person name="Sanchez A."/>
            <person name="Sanders M."/>
            <person name="Subramaniam C."/>
            <person name="Tay Y."/>
            <person name="Dear P."/>
            <person name="Doerig C."/>
            <person name="Gruber A."/>
            <person name="Parkinson J."/>
            <person name="Shirley M."/>
            <person name="Wan K.L."/>
            <person name="Berriman M."/>
            <person name="Tomley F."/>
            <person name="Pain A."/>
        </authorList>
    </citation>
    <scope>NUCLEOTIDE SEQUENCE [LARGE SCALE GENOMIC DNA]</scope>
    <source>
        <strain evidence="2">Houghton</strain>
    </source>
</reference>
<dbReference type="VEuPathDB" id="ToxoDB:ETH2_0803600"/>
<evidence type="ECO:0000313" key="3">
    <source>
        <dbReference type="Proteomes" id="UP000030747"/>
    </source>
</evidence>
<dbReference type="EMBL" id="HG673746">
    <property type="protein sequence ID" value="CDJ37077.1"/>
    <property type="molecule type" value="Genomic_DNA"/>
</dbReference>
<dbReference type="Proteomes" id="UP000030747">
    <property type="component" value="Unassembled WGS sequence"/>
</dbReference>
<evidence type="ECO:0000313" key="2">
    <source>
        <dbReference type="EMBL" id="CDJ37077.1"/>
    </source>
</evidence>
<dbReference type="RefSeq" id="XP_013227915.1">
    <property type="nucleotide sequence ID" value="XM_013372461.1"/>
</dbReference>
<organism evidence="2 3">
    <name type="scientific">Eimeria tenella</name>
    <name type="common">Coccidian parasite</name>
    <dbReference type="NCBI Taxonomy" id="5802"/>
    <lineage>
        <taxon>Eukaryota</taxon>
        <taxon>Sar</taxon>
        <taxon>Alveolata</taxon>
        <taxon>Apicomplexa</taxon>
        <taxon>Conoidasida</taxon>
        <taxon>Coccidia</taxon>
        <taxon>Eucoccidiorida</taxon>
        <taxon>Eimeriorina</taxon>
        <taxon>Eimeriidae</taxon>
        <taxon>Eimeria</taxon>
    </lineage>
</organism>
<reference evidence="2" key="2">
    <citation type="submission" date="2013-10" db="EMBL/GenBank/DDBJ databases">
        <authorList>
            <person name="Aslett M."/>
        </authorList>
    </citation>
    <scope>NUCLEOTIDE SEQUENCE [LARGE SCALE GENOMIC DNA]</scope>
    <source>
        <strain evidence="2">Houghton</strain>
    </source>
</reference>
<dbReference type="VEuPathDB" id="ToxoDB:ETH_00005350"/>
<proteinExistence type="predicted"/>
<name>U6KLD1_EIMTE</name>
<dbReference type="Gene3D" id="1.25.40.10">
    <property type="entry name" value="Tetratricopeptide repeat domain"/>
    <property type="match status" value="1"/>
</dbReference>
<accession>U6KLD1</accession>
<dbReference type="InterPro" id="IPR011990">
    <property type="entry name" value="TPR-like_helical_dom_sf"/>
</dbReference>
<sequence>MESEAFEPLGYPLAPQGPSSHPKHIFRKAENEEDTIHNIKAYYEEALSIYQWLSHFLSFCKAPKSSFYIQRKALSLIKLSKPSPVVASLLRDIGEGDTERRAGFAESAEQFYNESLQASARVARLCNSAVDVKEAAKNLVECAGKKAEDAEREGRVSEAISIRRGCLELAKISQDEDLHWNSLHALGLALGNNGDEAGAVEIQTECLHLAE</sequence>
<evidence type="ECO:0000256" key="1">
    <source>
        <dbReference type="SAM" id="MobiDB-lite"/>
    </source>
</evidence>